<dbReference type="Proteomes" id="UP000053780">
    <property type="component" value="Unassembled WGS sequence"/>
</dbReference>
<name>T0L548_9MICR</name>
<keyword evidence="2" id="KW-1185">Reference proteome</keyword>
<reference evidence="1 2" key="1">
    <citation type="journal article" date="2013" name="BMC Genomics">
        <title>Genome sequencing and comparative genomics of honey bee microsporidia, Nosema apis reveal novel insights into host-parasite interactions.</title>
        <authorList>
            <person name="Chen Yp."/>
            <person name="Pettis J.S."/>
            <person name="Zhao Y."/>
            <person name="Liu X."/>
            <person name="Tallon L.J."/>
            <person name="Sadzewicz L.D."/>
            <person name="Li R."/>
            <person name="Zheng H."/>
            <person name="Huang S."/>
            <person name="Zhang X."/>
            <person name="Hamilton M.C."/>
            <person name="Pernal S.F."/>
            <person name="Melathopoulos A.P."/>
            <person name="Yan X."/>
            <person name="Evans J.D."/>
        </authorList>
    </citation>
    <scope>NUCLEOTIDE SEQUENCE [LARGE SCALE GENOMIC DNA]</scope>
    <source>
        <strain evidence="1 2">BRL 01</strain>
    </source>
</reference>
<organism evidence="1 2">
    <name type="scientific">Vairimorpha apis BRL 01</name>
    <dbReference type="NCBI Taxonomy" id="1037528"/>
    <lineage>
        <taxon>Eukaryota</taxon>
        <taxon>Fungi</taxon>
        <taxon>Fungi incertae sedis</taxon>
        <taxon>Microsporidia</taxon>
        <taxon>Nosematidae</taxon>
        <taxon>Vairimorpha</taxon>
    </lineage>
</organism>
<dbReference type="EMBL" id="KE647357">
    <property type="protein sequence ID" value="EQB59858.1"/>
    <property type="molecule type" value="Genomic_DNA"/>
</dbReference>
<evidence type="ECO:0000313" key="2">
    <source>
        <dbReference type="Proteomes" id="UP000053780"/>
    </source>
</evidence>
<gene>
    <name evidence="1" type="ORF">NAPIS_ORF02555</name>
</gene>
<evidence type="ECO:0000313" key="1">
    <source>
        <dbReference type="EMBL" id="EQB59858.1"/>
    </source>
</evidence>
<sequence length="152" mass="18294">MDTNHVKFTMQNFLGDFSMVKESNDSIVKMLSLPDSSFNDLMHDVINDIHRRNGEEYDKTDKKMRKKLFKLKEDKFKNLVSDVLHVYNLRYNANVNDSIEDIKKILTVLKLEEDLINEENKDFKYKLFLDYLKNRYSEDKIVAYMYNFNQKK</sequence>
<proteinExistence type="predicted"/>
<dbReference type="VEuPathDB" id="MicrosporidiaDB:NAPIS_ORF02555"/>
<accession>T0L548</accession>
<dbReference type="HOGENOM" id="CLU_1722890_0_0_1"/>
<dbReference type="OrthoDB" id="5588096at2759"/>
<dbReference type="AlphaFoldDB" id="T0L548"/>
<protein>
    <submittedName>
        <fullName evidence="1">Uncharacterized protein</fullName>
    </submittedName>
</protein>